<dbReference type="OrthoDB" id="2122814at2759"/>
<protein>
    <submittedName>
        <fullName evidence="1">Uncharacterized protein</fullName>
    </submittedName>
</protein>
<gene>
    <name evidence="1" type="ORF">CcCBS67573_g00433</name>
</gene>
<dbReference type="EMBL" id="QEAP01000006">
    <property type="protein sequence ID" value="TPX78236.1"/>
    <property type="molecule type" value="Genomic_DNA"/>
</dbReference>
<comment type="caution">
    <text evidence="1">The sequence shown here is derived from an EMBL/GenBank/DDBJ whole genome shotgun (WGS) entry which is preliminary data.</text>
</comment>
<dbReference type="Proteomes" id="UP000320333">
    <property type="component" value="Unassembled WGS sequence"/>
</dbReference>
<organism evidence="1 2">
    <name type="scientific">Chytriomyces confervae</name>
    <dbReference type="NCBI Taxonomy" id="246404"/>
    <lineage>
        <taxon>Eukaryota</taxon>
        <taxon>Fungi</taxon>
        <taxon>Fungi incertae sedis</taxon>
        <taxon>Chytridiomycota</taxon>
        <taxon>Chytridiomycota incertae sedis</taxon>
        <taxon>Chytridiomycetes</taxon>
        <taxon>Chytridiales</taxon>
        <taxon>Chytriomycetaceae</taxon>
        <taxon>Chytriomyces</taxon>
    </lineage>
</organism>
<keyword evidence="2" id="KW-1185">Reference proteome</keyword>
<reference evidence="1 2" key="1">
    <citation type="journal article" date="2019" name="Sci. Rep.">
        <title>Comparative genomics of chytrid fungi reveal insights into the obligate biotrophic and pathogenic lifestyle of Synchytrium endobioticum.</title>
        <authorList>
            <person name="van de Vossenberg B.T.L.H."/>
            <person name="Warris S."/>
            <person name="Nguyen H.D.T."/>
            <person name="van Gent-Pelzer M.P.E."/>
            <person name="Joly D.L."/>
            <person name="van de Geest H.C."/>
            <person name="Bonants P.J.M."/>
            <person name="Smith D.S."/>
            <person name="Levesque C.A."/>
            <person name="van der Lee T.A.J."/>
        </authorList>
    </citation>
    <scope>NUCLEOTIDE SEQUENCE [LARGE SCALE GENOMIC DNA]</scope>
    <source>
        <strain evidence="1 2">CBS 675.73</strain>
    </source>
</reference>
<name>A0A507FST4_9FUNG</name>
<evidence type="ECO:0000313" key="2">
    <source>
        <dbReference type="Proteomes" id="UP000320333"/>
    </source>
</evidence>
<sequence>MHSLTVLRSIFIVGVNSFQFYVSLNVTDYYSLLLAWTVQDLAYTASVNAEIFWIDVRKASASKQLTEFLPSLNDESDQLGSRKDASYYNSNGRVFTSVGIK</sequence>
<dbReference type="AlphaFoldDB" id="A0A507FST4"/>
<accession>A0A507FST4</accession>
<evidence type="ECO:0000313" key="1">
    <source>
        <dbReference type="EMBL" id="TPX78236.1"/>
    </source>
</evidence>
<proteinExistence type="predicted"/>